<evidence type="ECO:0000313" key="3">
    <source>
        <dbReference type="Proteomes" id="UP000199340"/>
    </source>
</evidence>
<evidence type="ECO:0000313" key="2">
    <source>
        <dbReference type="EMBL" id="SDJ16542.1"/>
    </source>
</evidence>
<organism evidence="2 3">
    <name type="scientific">Lutimaribacter saemankumensis</name>
    <dbReference type="NCBI Taxonomy" id="490829"/>
    <lineage>
        <taxon>Bacteria</taxon>
        <taxon>Pseudomonadati</taxon>
        <taxon>Pseudomonadota</taxon>
        <taxon>Alphaproteobacteria</taxon>
        <taxon>Rhodobacterales</taxon>
        <taxon>Roseobacteraceae</taxon>
        <taxon>Lutimaribacter</taxon>
    </lineage>
</organism>
<sequence>MKLVAAIAALTFLTLPAYGAVVCKRIGDDPFKQEETLFISGDTGAYSYNAYDGSRTYLTDIECGITAKSGAVCMRVFQREDGLTVEHYSIDKLLGVAALNHTSFTQNSNLLGTRHYASKDSFLVDCSGEP</sequence>
<keyword evidence="1" id="KW-0732">Signal</keyword>
<evidence type="ECO:0000256" key="1">
    <source>
        <dbReference type="SAM" id="SignalP"/>
    </source>
</evidence>
<keyword evidence="3" id="KW-1185">Reference proteome</keyword>
<gene>
    <name evidence="2" type="ORF">SAMN05421850_109129</name>
</gene>
<proteinExistence type="predicted"/>
<dbReference type="EMBL" id="FNEB01000009">
    <property type="protein sequence ID" value="SDJ16542.1"/>
    <property type="molecule type" value="Genomic_DNA"/>
</dbReference>
<dbReference type="AlphaFoldDB" id="A0A1G8RHX1"/>
<feature type="signal peptide" evidence="1">
    <location>
        <begin position="1"/>
        <end position="19"/>
    </location>
</feature>
<accession>A0A1G8RHX1</accession>
<dbReference type="Proteomes" id="UP000199340">
    <property type="component" value="Unassembled WGS sequence"/>
</dbReference>
<dbReference type="OrthoDB" id="8454673at2"/>
<name>A0A1G8RHX1_9RHOB</name>
<reference evidence="2 3" key="1">
    <citation type="submission" date="2016-10" db="EMBL/GenBank/DDBJ databases">
        <authorList>
            <person name="de Groot N.N."/>
        </authorList>
    </citation>
    <scope>NUCLEOTIDE SEQUENCE [LARGE SCALE GENOMIC DNA]</scope>
    <source>
        <strain evidence="2 3">DSM 28010</strain>
    </source>
</reference>
<feature type="chain" id="PRO_5011461202" evidence="1">
    <location>
        <begin position="20"/>
        <end position="130"/>
    </location>
</feature>
<protein>
    <submittedName>
        <fullName evidence="2">Uncharacterized protein</fullName>
    </submittedName>
</protein>